<dbReference type="AlphaFoldDB" id="A0A4P8J4R1"/>
<dbReference type="SUPFAM" id="SSF55961">
    <property type="entry name" value="Bet v1-like"/>
    <property type="match status" value="1"/>
</dbReference>
<reference evidence="1 2" key="1">
    <citation type="submission" date="2019-05" db="EMBL/GenBank/DDBJ databases">
        <title>Burkholderia sp. DHOD12, isolated from subtropical forest soil.</title>
        <authorList>
            <person name="Gao Z.-H."/>
            <person name="Qiu L.-H."/>
        </authorList>
    </citation>
    <scope>NUCLEOTIDE SEQUENCE [LARGE SCALE GENOMIC DNA]</scope>
    <source>
        <strain evidence="1 2">DHOD12</strain>
    </source>
</reference>
<dbReference type="CDD" id="cd07812">
    <property type="entry name" value="SRPBCC"/>
    <property type="match status" value="1"/>
</dbReference>
<dbReference type="InterPro" id="IPR023393">
    <property type="entry name" value="START-like_dom_sf"/>
</dbReference>
<evidence type="ECO:0000313" key="1">
    <source>
        <dbReference type="EMBL" id="QCP55094.1"/>
    </source>
</evidence>
<dbReference type="KEGG" id="tvl:FAZ95_38840"/>
<dbReference type="InterPro" id="IPR019587">
    <property type="entry name" value="Polyketide_cyclase/dehydratase"/>
</dbReference>
<name>A0A4P8J4R1_9BURK</name>
<dbReference type="RefSeq" id="WP_137337851.1">
    <property type="nucleotide sequence ID" value="NZ_CP040079.1"/>
</dbReference>
<dbReference type="Gene3D" id="3.30.530.20">
    <property type="match status" value="1"/>
</dbReference>
<protein>
    <submittedName>
        <fullName evidence="1">SRPBCC family protein</fullName>
    </submittedName>
</protein>
<evidence type="ECO:0000313" key="2">
    <source>
        <dbReference type="Proteomes" id="UP000298656"/>
    </source>
</evidence>
<gene>
    <name evidence="1" type="ORF">FAZ95_38840</name>
</gene>
<dbReference type="Pfam" id="PF10604">
    <property type="entry name" value="Polyketide_cyc2"/>
    <property type="match status" value="1"/>
</dbReference>
<sequence>MSIHFEHSILVPQSPDDVFATLDDFSATPKWLERCTGIEKLEPGPNSEGQALRYSYLEHGRAGVMEGRISVREPGRRLSMIYVDKMMQVTVDFRMALHNDGTELTHAVTIEPKTFFARLFSPMLRRQLPKQTVGAMEKLRGYLASISMKA</sequence>
<dbReference type="EMBL" id="CP040079">
    <property type="protein sequence ID" value="QCP55094.1"/>
    <property type="molecule type" value="Genomic_DNA"/>
</dbReference>
<keyword evidence="2" id="KW-1185">Reference proteome</keyword>
<accession>A0A4P8J4R1</accession>
<dbReference type="Proteomes" id="UP000298656">
    <property type="component" value="Chromosome 3"/>
</dbReference>
<dbReference type="OrthoDB" id="5951835at2"/>
<proteinExistence type="predicted"/>
<organism evidence="1 2">
    <name type="scientific">Trinickia violacea</name>
    <dbReference type="NCBI Taxonomy" id="2571746"/>
    <lineage>
        <taxon>Bacteria</taxon>
        <taxon>Pseudomonadati</taxon>
        <taxon>Pseudomonadota</taxon>
        <taxon>Betaproteobacteria</taxon>
        <taxon>Burkholderiales</taxon>
        <taxon>Burkholderiaceae</taxon>
        <taxon>Trinickia</taxon>
    </lineage>
</organism>